<evidence type="ECO:0000259" key="1">
    <source>
        <dbReference type="Pfam" id="PF07969"/>
    </source>
</evidence>
<organism evidence="2">
    <name type="scientific">Streptomyces sp. NBC_00148</name>
    <dbReference type="NCBI Taxonomy" id="2903626"/>
    <lineage>
        <taxon>Bacteria</taxon>
        <taxon>Bacillati</taxon>
        <taxon>Actinomycetota</taxon>
        <taxon>Actinomycetes</taxon>
        <taxon>Kitasatosporales</taxon>
        <taxon>Streptomycetaceae</taxon>
        <taxon>Streptomyces</taxon>
    </lineage>
</organism>
<dbReference type="SUPFAM" id="SSF51556">
    <property type="entry name" value="Metallo-dependent hydrolases"/>
    <property type="match status" value="1"/>
</dbReference>
<dbReference type="AlphaFoldDB" id="A0AAU1M2U9"/>
<protein>
    <submittedName>
        <fullName evidence="2">Amidohydrolase family protein</fullName>
    </submittedName>
</protein>
<dbReference type="InterPro" id="IPR011059">
    <property type="entry name" value="Metal-dep_hydrolase_composite"/>
</dbReference>
<evidence type="ECO:0000313" key="2">
    <source>
        <dbReference type="EMBL" id="WTQ77772.1"/>
    </source>
</evidence>
<gene>
    <name evidence="2" type="ORF">OG222_33570</name>
</gene>
<dbReference type="PANTHER" id="PTHR22642">
    <property type="entry name" value="IMIDAZOLONEPROPIONASE"/>
    <property type="match status" value="1"/>
</dbReference>
<dbReference type="Gene3D" id="3.10.310.70">
    <property type="match status" value="1"/>
</dbReference>
<name>A0AAU1M2U9_9ACTN</name>
<dbReference type="Gene3D" id="3.20.20.140">
    <property type="entry name" value="Metal-dependent hydrolases"/>
    <property type="match status" value="2"/>
</dbReference>
<sequence>MTVAGMLLVRVEVDGALRDVRIRGTHVTEVGFRLRPQFGEEVHDARGGALLPGLHDHHIHLLALAARAGSVDCGPPSVTSPESLTAALRSACRKLPPGDWLRGTGYAESVAGLPDRHLLDRMVPDRPVRIQHRGGALWILNSPALQAVTPVLDDSSDVERDATGTPTGRLWRYDVRLRPALPKAPPGLGPLGARLASYGITGVTDATPELDSGALKLLHDANASGALPQSLRLMGAEDGDAPHKIHLRDHDLPALDELVERVATTHGTGRPVAVHCVTRESLVLTLVALQAAGPHPGDRIEHAAVAPPEVYPMLAECGVSVVTQPTLLTARGDDYVRDVDPEDRAHLYPYASLLAHGIPVAASSDAPYGDPDPWASIAAATTRRTQSGRVLSPAERVPARVALNGFLSAPDEPGGRVRRVAPGHRADLCLLSIPLAEALAGPSAGHVALVLRDGRVVHPR</sequence>
<dbReference type="Gene3D" id="2.30.40.10">
    <property type="entry name" value="Urease, subunit C, domain 1"/>
    <property type="match status" value="1"/>
</dbReference>
<dbReference type="PANTHER" id="PTHR22642:SF2">
    <property type="entry name" value="PROTEIN LONG AFTER FAR-RED 3"/>
    <property type="match status" value="1"/>
</dbReference>
<dbReference type="EMBL" id="CP108169">
    <property type="protein sequence ID" value="WTQ77772.1"/>
    <property type="molecule type" value="Genomic_DNA"/>
</dbReference>
<dbReference type="Pfam" id="PF07969">
    <property type="entry name" value="Amidohydro_3"/>
    <property type="match status" value="1"/>
</dbReference>
<dbReference type="InterPro" id="IPR032466">
    <property type="entry name" value="Metal_Hydrolase"/>
</dbReference>
<dbReference type="SUPFAM" id="SSF51338">
    <property type="entry name" value="Composite domain of metallo-dependent hydrolases"/>
    <property type="match status" value="1"/>
</dbReference>
<dbReference type="GO" id="GO:0016810">
    <property type="term" value="F:hydrolase activity, acting on carbon-nitrogen (but not peptide) bonds"/>
    <property type="evidence" value="ECO:0007669"/>
    <property type="project" value="InterPro"/>
</dbReference>
<accession>A0AAU1M2U9</accession>
<reference evidence="2" key="1">
    <citation type="submission" date="2022-10" db="EMBL/GenBank/DDBJ databases">
        <title>The complete genomes of actinobacterial strains from the NBC collection.</title>
        <authorList>
            <person name="Joergensen T.S."/>
            <person name="Alvarez Arevalo M."/>
            <person name="Sterndorff E.B."/>
            <person name="Faurdal D."/>
            <person name="Vuksanovic O."/>
            <person name="Mourched A.-S."/>
            <person name="Charusanti P."/>
            <person name="Shaw S."/>
            <person name="Blin K."/>
            <person name="Weber T."/>
        </authorList>
    </citation>
    <scope>NUCLEOTIDE SEQUENCE</scope>
    <source>
        <strain evidence="2">NBC_00148</strain>
    </source>
</reference>
<feature type="domain" description="Amidohydrolase 3" evidence="1">
    <location>
        <begin position="41"/>
        <end position="458"/>
    </location>
</feature>
<proteinExistence type="predicted"/>
<dbReference type="InterPro" id="IPR013108">
    <property type="entry name" value="Amidohydro_3"/>
</dbReference>